<dbReference type="AlphaFoldDB" id="A0A7R7EHP9"/>
<keyword evidence="3" id="KW-1185">Reference proteome</keyword>
<accession>A0A7R7EHP9</accession>
<evidence type="ECO:0000259" key="1">
    <source>
        <dbReference type="Pfam" id="PF21747"/>
    </source>
</evidence>
<protein>
    <recommendedName>
        <fullName evidence="1">YpoC-like domain-containing protein</fullName>
    </recommendedName>
</protein>
<feature type="domain" description="YpoC-like" evidence="1">
    <location>
        <begin position="188"/>
        <end position="241"/>
    </location>
</feature>
<dbReference type="Pfam" id="PF21747">
    <property type="entry name" value="YpoC"/>
    <property type="match status" value="1"/>
</dbReference>
<evidence type="ECO:0000313" key="2">
    <source>
        <dbReference type="EMBL" id="BCN29051.1"/>
    </source>
</evidence>
<dbReference type="EMBL" id="AP024169">
    <property type="protein sequence ID" value="BCN29051.1"/>
    <property type="molecule type" value="Genomic_DNA"/>
</dbReference>
<gene>
    <name evidence="2" type="ORF">bsdtb5_03460</name>
</gene>
<organism evidence="2 3">
    <name type="scientific">Anaeromicropila herbilytica</name>
    <dbReference type="NCBI Taxonomy" id="2785025"/>
    <lineage>
        <taxon>Bacteria</taxon>
        <taxon>Bacillati</taxon>
        <taxon>Bacillota</taxon>
        <taxon>Clostridia</taxon>
        <taxon>Lachnospirales</taxon>
        <taxon>Lachnospiraceae</taxon>
        <taxon>Anaeromicropila</taxon>
    </lineage>
</organism>
<proteinExistence type="predicted"/>
<evidence type="ECO:0000313" key="3">
    <source>
        <dbReference type="Proteomes" id="UP000595897"/>
    </source>
</evidence>
<dbReference type="KEGG" id="ahb:bsdtb5_03460"/>
<sequence>MNVIHIKDKLVSDLSGIDKIKGIGQTGDMNADLIPGNSDIDMFVLCSTIPTENERKSIYTNYANDYSECMMNVCNGGIWGYGDILIIDGIDVMFMYFTIEEMEQYLDKVLNGDYLDRDGGFYPTGRLSSVENINILYESKDEWSRQIEKVKKYPTELFKKLFDYHISNVINDEDLGRVILRKEVMFYHSVLENSLDHLLQALFAVNATYFPSRKRSEQYIKDFKNKPVNCYERLIHIIQNSVSSNTIAKSVEELKKITLEMVEIGNSIY</sequence>
<dbReference type="RefSeq" id="WP_271714350.1">
    <property type="nucleotide sequence ID" value="NZ_AP024169.1"/>
</dbReference>
<name>A0A7R7EHP9_9FIRM</name>
<reference evidence="2 3" key="1">
    <citation type="submission" date="2020-11" db="EMBL/GenBank/DDBJ databases">
        <title>Draft genome sequencing of a Lachnospiraceae strain isolated from anoxic soil subjected to BSD treatment.</title>
        <authorList>
            <person name="Uek A."/>
            <person name="Tonouchi A."/>
        </authorList>
    </citation>
    <scope>NUCLEOTIDE SEQUENCE [LARGE SCALE GENOMIC DNA]</scope>
    <source>
        <strain evidence="2 3">TB5</strain>
    </source>
</reference>
<dbReference type="InterPro" id="IPR048427">
    <property type="entry name" value="YpoC"/>
</dbReference>
<dbReference type="Proteomes" id="UP000595897">
    <property type="component" value="Chromosome"/>
</dbReference>